<keyword evidence="4" id="KW-1185">Reference proteome</keyword>
<evidence type="ECO:0000313" key="3">
    <source>
        <dbReference type="EMBL" id="RCG14691.1"/>
    </source>
</evidence>
<keyword evidence="2" id="KW-1133">Transmembrane helix</keyword>
<dbReference type="Proteomes" id="UP000253507">
    <property type="component" value="Unassembled WGS sequence"/>
</dbReference>
<feature type="region of interest" description="Disordered" evidence="1">
    <location>
        <begin position="334"/>
        <end position="374"/>
    </location>
</feature>
<dbReference type="OrthoDB" id="3848547at2"/>
<feature type="transmembrane region" description="Helical" evidence="2">
    <location>
        <begin position="74"/>
        <end position="93"/>
    </location>
</feature>
<protein>
    <submittedName>
        <fullName evidence="3">Uncharacterized protein</fullName>
    </submittedName>
</protein>
<keyword evidence="2" id="KW-0812">Transmembrane</keyword>
<dbReference type="AlphaFoldDB" id="A0A367E9K4"/>
<dbReference type="RefSeq" id="WP_114018256.1">
    <property type="nucleotide sequence ID" value="NZ_QOIM01000042.1"/>
</dbReference>
<reference evidence="3 4" key="1">
    <citation type="submission" date="2018-06" db="EMBL/GenBank/DDBJ databases">
        <title>Streptomyces reniochalinae sp. nov. and Streptomyces diacarnus sp. nov. from marine sponges.</title>
        <authorList>
            <person name="Li L."/>
        </authorList>
    </citation>
    <scope>NUCLEOTIDE SEQUENCE [LARGE SCALE GENOMIC DNA]</scope>
    <source>
        <strain evidence="3 4">LHW50302</strain>
    </source>
</reference>
<accession>A0A367E9K4</accession>
<keyword evidence="2" id="KW-0472">Membrane</keyword>
<organism evidence="3 4">
    <name type="scientific">Streptomyces reniochalinae</name>
    <dbReference type="NCBI Taxonomy" id="2250578"/>
    <lineage>
        <taxon>Bacteria</taxon>
        <taxon>Bacillati</taxon>
        <taxon>Actinomycetota</taxon>
        <taxon>Actinomycetes</taxon>
        <taxon>Kitasatosporales</taxon>
        <taxon>Streptomycetaceae</taxon>
        <taxon>Streptomyces</taxon>
    </lineage>
</organism>
<proteinExistence type="predicted"/>
<name>A0A367E9K4_9ACTN</name>
<gene>
    <name evidence="3" type="ORF">DQ392_26620</name>
</gene>
<evidence type="ECO:0000313" key="4">
    <source>
        <dbReference type="Proteomes" id="UP000253507"/>
    </source>
</evidence>
<evidence type="ECO:0000256" key="1">
    <source>
        <dbReference type="SAM" id="MobiDB-lite"/>
    </source>
</evidence>
<evidence type="ECO:0000256" key="2">
    <source>
        <dbReference type="SAM" id="Phobius"/>
    </source>
</evidence>
<dbReference type="EMBL" id="QOIM01000042">
    <property type="protein sequence ID" value="RCG14691.1"/>
    <property type="molecule type" value="Genomic_DNA"/>
</dbReference>
<feature type="region of interest" description="Disordered" evidence="1">
    <location>
        <begin position="1"/>
        <end position="22"/>
    </location>
</feature>
<sequence length="374" mass="40234">MAGRVEPPDGTPDGAPGGDDEYRSLVFDESFVNAAQLQEFSAQERLDDEEHAAVRPRAEAERHGRLGLSFSRQGLILVLLIALAFGTAIYMGIRNPYRSPAKPEAEPVHSELMPLAPLDPVAGATPDDLFEHSPAASFENGADGVTLPSPVRSSDHFTQNQVEAALLGAKDYIVQSSLDPRVLTGSAVGPVRELLDPRQHRQFDQSVNNPRNDGRHAATAWMVRFDPAKAALAGEQVRVHGTLTAQEVSANALEVIADHVFVYAVRPADAGDGEDAERGTSLFSVRREVRFHFERGDLRDHQVTLRQVSMRAGPMNCGEDPADSLAPLLAGEKAKDAGKAGTDPFARGRSTASMCGLLSPSAQPSPAHPFKEKD</sequence>
<comment type="caution">
    <text evidence="3">The sequence shown here is derived from an EMBL/GenBank/DDBJ whole genome shotgun (WGS) entry which is preliminary data.</text>
</comment>